<feature type="region of interest" description="Disordered" evidence="1">
    <location>
        <begin position="24"/>
        <end position="70"/>
    </location>
</feature>
<dbReference type="GO" id="GO:0030619">
    <property type="term" value="F:U1 snRNA binding"/>
    <property type="evidence" value="ECO:0007669"/>
    <property type="project" value="TreeGrafter"/>
</dbReference>
<dbReference type="Pfam" id="PF23086">
    <property type="entry name" value="Tudor_Coilin"/>
    <property type="match status" value="1"/>
</dbReference>
<evidence type="ECO:0000256" key="1">
    <source>
        <dbReference type="SAM" id="MobiDB-lite"/>
    </source>
</evidence>
<dbReference type="PANTHER" id="PTHR15197:SF0">
    <property type="entry name" value="COILIN"/>
    <property type="match status" value="1"/>
</dbReference>
<dbReference type="GO" id="GO:0015030">
    <property type="term" value="C:Cajal body"/>
    <property type="evidence" value="ECO:0007669"/>
    <property type="project" value="TreeGrafter"/>
</dbReference>
<reference evidence="3" key="2">
    <citation type="submission" date="2025-09" db="UniProtKB">
        <authorList>
            <consortium name="Ensembl"/>
        </authorList>
    </citation>
    <scope>IDENTIFICATION</scope>
</reference>
<dbReference type="GO" id="GO:0000387">
    <property type="term" value="P:spliceosomal snRNP assembly"/>
    <property type="evidence" value="ECO:0007669"/>
    <property type="project" value="TreeGrafter"/>
</dbReference>
<dbReference type="AlphaFoldDB" id="A0A2K5S3J2"/>
<accession>A0A2K5S3J2</accession>
<dbReference type="InterPro" id="IPR024822">
    <property type="entry name" value="Coilin"/>
</dbReference>
<reference evidence="3" key="1">
    <citation type="submission" date="2025-08" db="UniProtKB">
        <authorList>
            <consortium name="Ensembl"/>
        </authorList>
    </citation>
    <scope>IDENTIFICATION</scope>
</reference>
<dbReference type="PANTHER" id="PTHR15197">
    <property type="entry name" value="COILIN P80"/>
    <property type="match status" value="1"/>
</dbReference>
<keyword evidence="4" id="KW-1185">Reference proteome</keyword>
<organism evidence="3 4">
    <name type="scientific">Cebus imitator</name>
    <name type="common">Panamanian white-faced capuchin</name>
    <name type="synonym">Cebus capucinus imitator</name>
    <dbReference type="NCBI Taxonomy" id="2715852"/>
    <lineage>
        <taxon>Eukaryota</taxon>
        <taxon>Metazoa</taxon>
        <taxon>Chordata</taxon>
        <taxon>Craniata</taxon>
        <taxon>Vertebrata</taxon>
        <taxon>Euteleostomi</taxon>
        <taxon>Mammalia</taxon>
        <taxon>Eutheria</taxon>
        <taxon>Euarchontoglires</taxon>
        <taxon>Primates</taxon>
        <taxon>Haplorrhini</taxon>
        <taxon>Platyrrhini</taxon>
        <taxon>Cebidae</taxon>
        <taxon>Cebinae</taxon>
        <taxon>Cebus</taxon>
    </lineage>
</organism>
<sequence length="207" mass="22320">MSSSSPECAAGFLKTGGLFAGRGCPGPGLSSQTAGAAGWKRSGSKGGRQAPGAFPNVSVPTRRGQGRGRPVSCVVNRSTDNQRQQQLNEVVKDLSTVIQNPVETHKKYYGLLPLFAAAPNVGEKIAFKLLEPTSSYSPDFSDYKEAKILSHNPETQKVDIEILSSLLALRDPGKFDLESKITVFWREPIYPRLIIESPSNTSSTEPV</sequence>
<name>A0A2K5S3J2_CEBIM</name>
<evidence type="ECO:0000313" key="4">
    <source>
        <dbReference type="Proteomes" id="UP000233040"/>
    </source>
</evidence>
<dbReference type="InterPro" id="IPR056398">
    <property type="entry name" value="Tudor_Coilin"/>
</dbReference>
<dbReference type="OMA" id="RRISVFW"/>
<dbReference type="STRING" id="9516.ENSCCAP00000034954"/>
<proteinExistence type="predicted"/>
<dbReference type="Ensembl" id="ENSCCAT00000052731.1">
    <property type="protein sequence ID" value="ENSCCAP00000034954.1"/>
    <property type="gene ID" value="ENSCCAG00000035408.1"/>
</dbReference>
<dbReference type="Proteomes" id="UP000233040">
    <property type="component" value="Unassembled WGS sequence"/>
</dbReference>
<protein>
    <recommendedName>
        <fullName evidence="2">Coilin tudor domain-containing protein</fullName>
    </recommendedName>
</protein>
<evidence type="ECO:0000259" key="2">
    <source>
        <dbReference type="Pfam" id="PF23086"/>
    </source>
</evidence>
<feature type="domain" description="Coilin tudor" evidence="2">
    <location>
        <begin position="110"/>
        <end position="164"/>
    </location>
</feature>
<evidence type="ECO:0000313" key="3">
    <source>
        <dbReference type="Ensembl" id="ENSCCAP00000034954.1"/>
    </source>
</evidence>
<dbReference type="GO" id="GO:0030620">
    <property type="term" value="F:U2 snRNA binding"/>
    <property type="evidence" value="ECO:0007669"/>
    <property type="project" value="TreeGrafter"/>
</dbReference>
<dbReference type="GeneTree" id="ENSGT00390000004832"/>